<evidence type="ECO:0000313" key="6">
    <source>
        <dbReference type="EMBL" id="KAI5065934.1"/>
    </source>
</evidence>
<dbReference type="InterPro" id="IPR044861">
    <property type="entry name" value="IPNS-like_FE2OG_OXY"/>
</dbReference>
<evidence type="ECO:0000259" key="5">
    <source>
        <dbReference type="PROSITE" id="PS51471"/>
    </source>
</evidence>
<dbReference type="Pfam" id="PF14226">
    <property type="entry name" value="DIOX_N"/>
    <property type="match status" value="1"/>
</dbReference>
<gene>
    <name evidence="6" type="ORF">GOP47_0018558</name>
</gene>
<evidence type="ECO:0000256" key="1">
    <source>
        <dbReference type="ARBA" id="ARBA00008056"/>
    </source>
</evidence>
<organism evidence="6 7">
    <name type="scientific">Adiantum capillus-veneris</name>
    <name type="common">Maidenhair fern</name>
    <dbReference type="NCBI Taxonomy" id="13818"/>
    <lineage>
        <taxon>Eukaryota</taxon>
        <taxon>Viridiplantae</taxon>
        <taxon>Streptophyta</taxon>
        <taxon>Embryophyta</taxon>
        <taxon>Tracheophyta</taxon>
        <taxon>Polypodiopsida</taxon>
        <taxon>Polypodiidae</taxon>
        <taxon>Polypodiales</taxon>
        <taxon>Pteridineae</taxon>
        <taxon>Pteridaceae</taxon>
        <taxon>Vittarioideae</taxon>
        <taxon>Adiantum</taxon>
    </lineage>
</organism>
<reference evidence="6" key="1">
    <citation type="submission" date="2021-01" db="EMBL/GenBank/DDBJ databases">
        <title>Adiantum capillus-veneris genome.</title>
        <authorList>
            <person name="Fang Y."/>
            <person name="Liao Q."/>
        </authorList>
    </citation>
    <scope>NUCLEOTIDE SEQUENCE</scope>
    <source>
        <strain evidence="6">H3</strain>
        <tissue evidence="6">Leaf</tissue>
    </source>
</reference>
<name>A0A9D4Z8W6_ADICA</name>
<keyword evidence="3 4" id="KW-0408">Iron</keyword>
<dbReference type="GO" id="GO:0046872">
    <property type="term" value="F:metal ion binding"/>
    <property type="evidence" value="ECO:0007669"/>
    <property type="project" value="UniProtKB-KW"/>
</dbReference>
<protein>
    <recommendedName>
        <fullName evidence="5">Fe2OG dioxygenase domain-containing protein</fullName>
    </recommendedName>
</protein>
<keyword evidence="7" id="KW-1185">Reference proteome</keyword>
<evidence type="ECO:0000256" key="3">
    <source>
        <dbReference type="ARBA" id="ARBA00023004"/>
    </source>
</evidence>
<dbReference type="AlphaFoldDB" id="A0A9D4Z8W6"/>
<dbReference type="InterPro" id="IPR026992">
    <property type="entry name" value="DIOX_N"/>
</dbReference>
<dbReference type="Pfam" id="PF03171">
    <property type="entry name" value="2OG-FeII_Oxy"/>
    <property type="match status" value="1"/>
</dbReference>
<accession>A0A9D4Z8W6</accession>
<dbReference type="PANTHER" id="PTHR47991">
    <property type="entry name" value="OXOGLUTARATE/IRON-DEPENDENT DIOXYGENASE"/>
    <property type="match status" value="1"/>
</dbReference>
<comment type="similarity">
    <text evidence="1 4">Belongs to the iron/ascorbate-dependent oxidoreductase family.</text>
</comment>
<sequence>MLEDIRKTKITLKSMVRFPTAGGKEHVEEGKVAQLHAFFRKEGGAKELVQELARRGLQRLPPAYVLPAFQQPGLSHSLTQSSSAVRPPTVDVASLHEAAGAKGGSRSACLAAVSRACQEWGIMQVVNHGVAQGAIREMWAAAQRFFELPSEARLRFYEADPRNPAAVPHYTTLGWRETLRFRGLWDAATNHQLPAFCREPIQHYQAEMTKLALKINAAMMESLGVSLGNAQSMACNVSKTGVSIHLYPPCPEPSLALGVGDHKDITSFTILLETEQVGGLQVLHNGQWVNHMAEKGALTILLGDQMERLSNGKYHSVRHRVVTHPSKSRTSIATFFLPPIYSKIQPLPHLVDSFHPPLYQKSSIADTLPLASNWFN</sequence>
<dbReference type="InterPro" id="IPR027443">
    <property type="entry name" value="IPNS-like_sf"/>
</dbReference>
<evidence type="ECO:0000313" key="7">
    <source>
        <dbReference type="Proteomes" id="UP000886520"/>
    </source>
</evidence>
<dbReference type="SUPFAM" id="SSF51197">
    <property type="entry name" value="Clavaminate synthase-like"/>
    <property type="match status" value="1"/>
</dbReference>
<evidence type="ECO:0000256" key="4">
    <source>
        <dbReference type="RuleBase" id="RU003682"/>
    </source>
</evidence>
<dbReference type="GO" id="GO:0016491">
    <property type="term" value="F:oxidoreductase activity"/>
    <property type="evidence" value="ECO:0007669"/>
    <property type="project" value="UniProtKB-KW"/>
</dbReference>
<dbReference type="Gene3D" id="2.60.120.330">
    <property type="entry name" value="B-lactam Antibiotic, Isopenicillin N Synthase, Chain"/>
    <property type="match status" value="1"/>
</dbReference>
<keyword evidence="4" id="KW-0560">Oxidoreductase</keyword>
<keyword evidence="2 4" id="KW-0479">Metal-binding</keyword>
<dbReference type="InterPro" id="IPR005123">
    <property type="entry name" value="Oxoglu/Fe-dep_dioxygenase_dom"/>
</dbReference>
<comment type="caution">
    <text evidence="6">The sequence shown here is derived from an EMBL/GenBank/DDBJ whole genome shotgun (WGS) entry which is preliminary data.</text>
</comment>
<dbReference type="OrthoDB" id="288590at2759"/>
<feature type="domain" description="Fe2OG dioxygenase" evidence="5">
    <location>
        <begin position="238"/>
        <end position="339"/>
    </location>
</feature>
<dbReference type="Proteomes" id="UP000886520">
    <property type="component" value="Chromosome 18"/>
</dbReference>
<evidence type="ECO:0000256" key="2">
    <source>
        <dbReference type="ARBA" id="ARBA00022723"/>
    </source>
</evidence>
<dbReference type="InterPro" id="IPR050295">
    <property type="entry name" value="Plant_2OG-oxidoreductases"/>
</dbReference>
<dbReference type="PROSITE" id="PS51471">
    <property type="entry name" value="FE2OG_OXY"/>
    <property type="match status" value="1"/>
</dbReference>
<dbReference type="EMBL" id="JABFUD020000018">
    <property type="protein sequence ID" value="KAI5065934.1"/>
    <property type="molecule type" value="Genomic_DNA"/>
</dbReference>
<proteinExistence type="inferred from homology"/>